<evidence type="ECO:0000313" key="3">
    <source>
        <dbReference type="Proteomes" id="UP000824140"/>
    </source>
</evidence>
<reference evidence="2" key="1">
    <citation type="submission" date="2020-10" db="EMBL/GenBank/DDBJ databases">
        <authorList>
            <person name="Gilroy R."/>
        </authorList>
    </citation>
    <scope>NUCLEOTIDE SEQUENCE</scope>
    <source>
        <strain evidence="2">13766</strain>
    </source>
</reference>
<reference evidence="2" key="2">
    <citation type="journal article" date="2021" name="PeerJ">
        <title>Extensive microbial diversity within the chicken gut microbiome revealed by metagenomics and culture.</title>
        <authorList>
            <person name="Gilroy R."/>
            <person name="Ravi A."/>
            <person name="Getino M."/>
            <person name="Pursley I."/>
            <person name="Horton D.L."/>
            <person name="Alikhan N.F."/>
            <person name="Baker D."/>
            <person name="Gharbi K."/>
            <person name="Hall N."/>
            <person name="Watson M."/>
            <person name="Adriaenssens E.M."/>
            <person name="Foster-Nyarko E."/>
            <person name="Jarju S."/>
            <person name="Secka A."/>
            <person name="Antonio M."/>
            <person name="Oren A."/>
            <person name="Chaudhuri R.R."/>
            <person name="La Ragione R."/>
            <person name="Hildebrand F."/>
            <person name="Pallen M.J."/>
        </authorList>
    </citation>
    <scope>NUCLEOTIDE SEQUENCE</scope>
    <source>
        <strain evidence="2">13766</strain>
    </source>
</reference>
<keyword evidence="1" id="KW-0732">Signal</keyword>
<name>A0A9D1G0Z3_9FIRM</name>
<proteinExistence type="predicted"/>
<sequence length="199" mass="22072">MKKKRIFAALALVIMLLPLTGCAGMLAGEGAQPQETMPPMTAEMFTDLASVSKRYNETDFDDTMETLTARYGEPQEVQDENGSFWNFLDENGEGLSAIFFADGSLRSKMIYFEDIRQFANLSGASHIENVTLLNDNMEYEVVAAAFGAPGIEILRTITENGIEQYLMLWVSEDGGMVQALFDSQDNKLEQISYAFGNEA</sequence>
<protein>
    <recommendedName>
        <fullName evidence="4">Beta-lactamase-inhibitor-like PepSY-like domain-containing protein</fullName>
    </recommendedName>
</protein>
<dbReference type="Proteomes" id="UP000824140">
    <property type="component" value="Unassembled WGS sequence"/>
</dbReference>
<feature type="chain" id="PRO_5039565249" description="Beta-lactamase-inhibitor-like PepSY-like domain-containing protein" evidence="1">
    <location>
        <begin position="24"/>
        <end position="199"/>
    </location>
</feature>
<feature type="signal peptide" evidence="1">
    <location>
        <begin position="1"/>
        <end position="23"/>
    </location>
</feature>
<evidence type="ECO:0000256" key="1">
    <source>
        <dbReference type="SAM" id="SignalP"/>
    </source>
</evidence>
<dbReference type="AlphaFoldDB" id="A0A9D1G0Z3"/>
<evidence type="ECO:0000313" key="2">
    <source>
        <dbReference type="EMBL" id="HIS92465.1"/>
    </source>
</evidence>
<dbReference type="EMBL" id="DVJN01000109">
    <property type="protein sequence ID" value="HIS92465.1"/>
    <property type="molecule type" value="Genomic_DNA"/>
</dbReference>
<organism evidence="2 3">
    <name type="scientific">Candidatus Alectryocaccomicrobium excrementavium</name>
    <dbReference type="NCBI Taxonomy" id="2840668"/>
    <lineage>
        <taxon>Bacteria</taxon>
        <taxon>Bacillati</taxon>
        <taxon>Bacillota</taxon>
        <taxon>Clostridia</taxon>
        <taxon>Candidatus Alectryocaccomicrobium</taxon>
    </lineage>
</organism>
<gene>
    <name evidence="2" type="ORF">IAA84_05540</name>
</gene>
<accession>A0A9D1G0Z3</accession>
<evidence type="ECO:0008006" key="4">
    <source>
        <dbReference type="Google" id="ProtNLM"/>
    </source>
</evidence>
<comment type="caution">
    <text evidence="2">The sequence shown here is derived from an EMBL/GenBank/DDBJ whole genome shotgun (WGS) entry which is preliminary data.</text>
</comment>